<evidence type="ECO:0000313" key="2">
    <source>
        <dbReference type="Proteomes" id="UP000095598"/>
    </source>
</evidence>
<protein>
    <recommendedName>
        <fullName evidence="3">DUF4160 domain-containing protein</fullName>
    </recommendedName>
</protein>
<organism evidence="1 2">
    <name type="scientific">Anaerostipes hadrus</name>
    <dbReference type="NCBI Taxonomy" id="649756"/>
    <lineage>
        <taxon>Bacteria</taxon>
        <taxon>Bacillati</taxon>
        <taxon>Bacillota</taxon>
        <taxon>Clostridia</taxon>
        <taxon>Lachnospirales</taxon>
        <taxon>Lachnospiraceae</taxon>
        <taxon>Anaerostipes</taxon>
    </lineage>
</organism>
<evidence type="ECO:0000313" key="1">
    <source>
        <dbReference type="EMBL" id="CUN09124.1"/>
    </source>
</evidence>
<proteinExistence type="predicted"/>
<sequence>MPQIFRVGPYSIYFWSNENNPLEPIHVHIAEGKATANATKVRDTLKVLGTLRNHTTRRL</sequence>
<evidence type="ECO:0008006" key="3">
    <source>
        <dbReference type="Google" id="ProtNLM"/>
    </source>
</evidence>
<reference evidence="1 2" key="1">
    <citation type="submission" date="2015-09" db="EMBL/GenBank/DDBJ databases">
        <authorList>
            <consortium name="Pathogen Informatics"/>
        </authorList>
    </citation>
    <scope>NUCLEOTIDE SEQUENCE [LARGE SCALE GENOMIC DNA]</scope>
    <source>
        <strain evidence="1 2">2789STDY5608868</strain>
    </source>
</reference>
<dbReference type="Pfam" id="PF13711">
    <property type="entry name" value="DUF4160"/>
    <property type="match status" value="1"/>
</dbReference>
<accession>A0A173U2M5</accession>
<dbReference type="Proteomes" id="UP000095598">
    <property type="component" value="Unassembled WGS sequence"/>
</dbReference>
<dbReference type="InterPro" id="IPR025427">
    <property type="entry name" value="DUF4160"/>
</dbReference>
<name>A0A173U2M5_ANAHA</name>
<gene>
    <name evidence="1" type="ORF">ERS852425_02567</name>
</gene>
<dbReference type="AlphaFoldDB" id="A0A173U2M5"/>
<dbReference type="EMBL" id="CYXT01000021">
    <property type="protein sequence ID" value="CUN09124.1"/>
    <property type="molecule type" value="Genomic_DNA"/>
</dbReference>
<dbReference type="RefSeq" id="WP_055259399.1">
    <property type="nucleotide sequence ID" value="NZ_CYXT01000021.1"/>
</dbReference>